<evidence type="ECO:0000256" key="3">
    <source>
        <dbReference type="ARBA" id="ARBA00022679"/>
    </source>
</evidence>
<feature type="binding site" evidence="9">
    <location>
        <position position="38"/>
    </location>
    <ligand>
        <name>[4Fe-4S] cluster</name>
        <dbReference type="ChEBI" id="CHEBI:49883"/>
        <label>1</label>
    </ligand>
</feature>
<evidence type="ECO:0000259" key="10">
    <source>
        <dbReference type="PROSITE" id="PS51918"/>
    </source>
</evidence>
<dbReference type="CDD" id="cd01335">
    <property type="entry name" value="Radical_SAM"/>
    <property type="match status" value="1"/>
</dbReference>
<dbReference type="SFLD" id="SFLDS00029">
    <property type="entry name" value="Radical_SAM"/>
    <property type="match status" value="1"/>
</dbReference>
<dbReference type="STRING" id="349095.SAMN05660299_00889"/>
<dbReference type="Gene3D" id="3.20.20.70">
    <property type="entry name" value="Aldolase class I"/>
    <property type="match status" value="1"/>
</dbReference>
<feature type="binding site" evidence="9">
    <location>
        <position position="43"/>
    </location>
    <ligand>
        <name>[4Fe-4S] cluster</name>
        <dbReference type="ChEBI" id="CHEBI:49883"/>
        <label>1</label>
    </ligand>
</feature>
<keyword evidence="7 9" id="KW-0411">Iron-sulfur</keyword>
<comment type="function">
    <text evidence="9">Catalyzes the radical-mediated insertion of two sulfur atoms into the C-6 and C-8 positions of the octanoyl moiety bound to the lipoyl domains of lipoate-dependent enzymes, thereby converting the octanoylated domains into lipoylated derivatives.</text>
</comment>
<dbReference type="GO" id="GO:0046872">
    <property type="term" value="F:metal ion binding"/>
    <property type="evidence" value="ECO:0007669"/>
    <property type="project" value="UniProtKB-KW"/>
</dbReference>
<feature type="binding site" evidence="9">
    <location>
        <position position="277"/>
    </location>
    <ligand>
        <name>[4Fe-4S] cluster</name>
        <dbReference type="ChEBI" id="CHEBI:49883"/>
        <label>1</label>
    </ligand>
</feature>
<evidence type="ECO:0000256" key="5">
    <source>
        <dbReference type="ARBA" id="ARBA00022723"/>
    </source>
</evidence>
<evidence type="ECO:0000256" key="6">
    <source>
        <dbReference type="ARBA" id="ARBA00023004"/>
    </source>
</evidence>
<name>A0A1G9T6T0_9FIRM</name>
<dbReference type="SFLD" id="SFLDF00271">
    <property type="entry name" value="lipoyl_synthase"/>
    <property type="match status" value="1"/>
</dbReference>
<dbReference type="PANTHER" id="PTHR10949">
    <property type="entry name" value="LIPOYL SYNTHASE"/>
    <property type="match status" value="1"/>
</dbReference>
<dbReference type="InterPro" id="IPR007197">
    <property type="entry name" value="rSAM"/>
</dbReference>
<evidence type="ECO:0000256" key="4">
    <source>
        <dbReference type="ARBA" id="ARBA00022691"/>
    </source>
</evidence>
<proteinExistence type="inferred from homology"/>
<evidence type="ECO:0000256" key="8">
    <source>
        <dbReference type="ARBA" id="ARBA00047326"/>
    </source>
</evidence>
<keyword evidence="1 9" id="KW-0004">4Fe-4S</keyword>
<dbReference type="GO" id="GO:0016992">
    <property type="term" value="F:lipoate synthase activity"/>
    <property type="evidence" value="ECO:0007669"/>
    <property type="project" value="UniProtKB-UniRule"/>
</dbReference>
<dbReference type="Proteomes" id="UP000199309">
    <property type="component" value="Unassembled WGS sequence"/>
</dbReference>
<evidence type="ECO:0000256" key="7">
    <source>
        <dbReference type="ARBA" id="ARBA00023014"/>
    </source>
</evidence>
<feature type="binding site" evidence="9">
    <location>
        <position position="49"/>
    </location>
    <ligand>
        <name>[4Fe-4S] cluster</name>
        <dbReference type="ChEBI" id="CHEBI:49883"/>
        <label>1</label>
    </ligand>
</feature>
<dbReference type="RefSeq" id="WP_091648499.1">
    <property type="nucleotide sequence ID" value="NZ_FNHQ01000006.1"/>
</dbReference>
<dbReference type="EC" id="2.8.1.8" evidence="9"/>
<dbReference type="SFLD" id="SFLDG01058">
    <property type="entry name" value="lipoyl_synthase_like"/>
    <property type="match status" value="1"/>
</dbReference>
<dbReference type="FunFam" id="3.20.20.70:FF:000040">
    <property type="entry name" value="Lipoyl synthase"/>
    <property type="match status" value="1"/>
</dbReference>
<dbReference type="GO" id="GO:0009249">
    <property type="term" value="P:protein lipoylation"/>
    <property type="evidence" value="ECO:0007669"/>
    <property type="project" value="UniProtKB-UniRule"/>
</dbReference>
<dbReference type="InterPro" id="IPR058240">
    <property type="entry name" value="rSAM_sf"/>
</dbReference>
<evidence type="ECO:0000256" key="9">
    <source>
        <dbReference type="HAMAP-Rule" id="MF_00206"/>
    </source>
</evidence>
<keyword evidence="12" id="KW-1185">Reference proteome</keyword>
<dbReference type="EMBL" id="FNHQ01000006">
    <property type="protein sequence ID" value="SDM43332.1"/>
    <property type="molecule type" value="Genomic_DNA"/>
</dbReference>
<keyword evidence="4 9" id="KW-0949">S-adenosyl-L-methionine</keyword>
<dbReference type="Pfam" id="PF04055">
    <property type="entry name" value="Radical_SAM"/>
    <property type="match status" value="1"/>
</dbReference>
<dbReference type="InterPro" id="IPR006638">
    <property type="entry name" value="Elp3/MiaA/NifB-like_rSAM"/>
</dbReference>
<dbReference type="OrthoDB" id="9787898at2"/>
<dbReference type="InterPro" id="IPR003698">
    <property type="entry name" value="Lipoyl_synth"/>
</dbReference>
<sequence>MEQKILEKPKWLVQHVCNDDTYKNVRKLVKNLNLHTVCESADCPNIGECFGHKTATFLILGGVCTRACRFCAVPKGKPDLIDPNEPENLAQAAAYLGLKHVVITSVTRDDLPRGGAEQFAACIAAVRNSSPDTSIEVLTPDFRGNVSALNIVLKAKPTVFNHNIETVPRLYSAIRPIADYQQSIDVLRYAAHYGEPPLVKSGIMVGLGESQEEIEEVCNDLHEAGVNILTIGQYLRPSLKHVPVAEYVTPGKFEMYKRIAKGIGFEHVVSGPLVRSSYHAGLMVEECVHH</sequence>
<accession>A0A1G9T6T0</accession>
<dbReference type="NCBIfam" id="TIGR00510">
    <property type="entry name" value="lipA"/>
    <property type="match status" value="1"/>
</dbReference>
<dbReference type="GO" id="GO:0051539">
    <property type="term" value="F:4 iron, 4 sulfur cluster binding"/>
    <property type="evidence" value="ECO:0007669"/>
    <property type="project" value="UniProtKB-UniRule"/>
</dbReference>
<keyword evidence="3 9" id="KW-0808">Transferase</keyword>
<dbReference type="PROSITE" id="PS51918">
    <property type="entry name" value="RADICAL_SAM"/>
    <property type="match status" value="1"/>
</dbReference>
<dbReference type="SMART" id="SM00729">
    <property type="entry name" value="Elp3"/>
    <property type="match status" value="1"/>
</dbReference>
<evidence type="ECO:0000313" key="12">
    <source>
        <dbReference type="Proteomes" id="UP000199309"/>
    </source>
</evidence>
<feature type="binding site" evidence="9">
    <location>
        <position position="64"/>
    </location>
    <ligand>
        <name>[4Fe-4S] cluster</name>
        <dbReference type="ChEBI" id="CHEBI:49883"/>
        <label>2</label>
        <note>4Fe-4S-S-AdoMet</note>
    </ligand>
</feature>
<dbReference type="UniPathway" id="UPA00538">
    <property type="reaction ID" value="UER00593"/>
</dbReference>
<keyword evidence="2 9" id="KW-0963">Cytoplasm</keyword>
<dbReference type="NCBIfam" id="NF009544">
    <property type="entry name" value="PRK12928.1"/>
    <property type="match status" value="1"/>
</dbReference>
<keyword evidence="6 9" id="KW-0408">Iron</keyword>
<evidence type="ECO:0000256" key="2">
    <source>
        <dbReference type="ARBA" id="ARBA00022490"/>
    </source>
</evidence>
<evidence type="ECO:0000256" key="1">
    <source>
        <dbReference type="ARBA" id="ARBA00022485"/>
    </source>
</evidence>
<dbReference type="PIRSF" id="PIRSF005963">
    <property type="entry name" value="Lipoyl_synth"/>
    <property type="match status" value="1"/>
</dbReference>
<feature type="binding site" evidence="9">
    <location>
        <position position="68"/>
    </location>
    <ligand>
        <name>[4Fe-4S] cluster</name>
        <dbReference type="ChEBI" id="CHEBI:49883"/>
        <label>2</label>
        <note>4Fe-4S-S-AdoMet</note>
    </ligand>
</feature>
<dbReference type="HAMAP" id="MF_00206">
    <property type="entry name" value="Lipoyl_synth"/>
    <property type="match status" value="1"/>
</dbReference>
<keyword evidence="5 9" id="KW-0479">Metal-binding</keyword>
<feature type="domain" description="Radical SAM core" evidence="10">
    <location>
        <begin position="49"/>
        <end position="266"/>
    </location>
</feature>
<organism evidence="11 12">
    <name type="scientific">Megasphaera paucivorans</name>
    <dbReference type="NCBI Taxonomy" id="349095"/>
    <lineage>
        <taxon>Bacteria</taxon>
        <taxon>Bacillati</taxon>
        <taxon>Bacillota</taxon>
        <taxon>Negativicutes</taxon>
        <taxon>Veillonellales</taxon>
        <taxon>Veillonellaceae</taxon>
        <taxon>Megasphaera</taxon>
    </lineage>
</organism>
<reference evidence="11 12" key="1">
    <citation type="submission" date="2016-10" db="EMBL/GenBank/DDBJ databases">
        <authorList>
            <person name="de Groot N.N."/>
        </authorList>
    </citation>
    <scope>NUCLEOTIDE SEQUENCE [LARGE SCALE GENOMIC DNA]</scope>
    <source>
        <strain evidence="11 12">DSM 16981</strain>
    </source>
</reference>
<comment type="pathway">
    <text evidence="9">Protein modification; protein lipoylation via endogenous pathway; protein N(6)-(lipoyl)lysine from octanoyl-[acyl-carrier-protein]: step 2/2.</text>
</comment>
<comment type="subcellular location">
    <subcellularLocation>
        <location evidence="9">Cytoplasm</location>
    </subcellularLocation>
</comment>
<comment type="similarity">
    <text evidence="9">Belongs to the radical SAM superfamily. Lipoyl synthase family.</text>
</comment>
<gene>
    <name evidence="9" type="primary">lipA</name>
    <name evidence="11" type="ORF">SAMN05660299_00889</name>
</gene>
<dbReference type="InterPro" id="IPR013785">
    <property type="entry name" value="Aldolase_TIM"/>
</dbReference>
<protein>
    <recommendedName>
        <fullName evidence="9">Lipoyl synthase</fullName>
        <ecNumber evidence="9">2.8.1.8</ecNumber>
    </recommendedName>
    <alternativeName>
        <fullName evidence="9">Lip-syn</fullName>
        <shortName evidence="9">LS</shortName>
    </alternativeName>
    <alternativeName>
        <fullName evidence="9">Lipoate synthase</fullName>
    </alternativeName>
    <alternativeName>
        <fullName evidence="9">Lipoic acid synthase</fullName>
    </alternativeName>
    <alternativeName>
        <fullName evidence="9">Sulfur insertion protein LipA</fullName>
    </alternativeName>
</protein>
<dbReference type="GO" id="GO:0005737">
    <property type="term" value="C:cytoplasm"/>
    <property type="evidence" value="ECO:0007669"/>
    <property type="project" value="UniProtKB-SubCell"/>
</dbReference>
<dbReference type="PANTHER" id="PTHR10949:SF0">
    <property type="entry name" value="LIPOYL SYNTHASE, MITOCHONDRIAL"/>
    <property type="match status" value="1"/>
</dbReference>
<dbReference type="SUPFAM" id="SSF102114">
    <property type="entry name" value="Radical SAM enzymes"/>
    <property type="match status" value="1"/>
</dbReference>
<evidence type="ECO:0000313" key="11">
    <source>
        <dbReference type="EMBL" id="SDM43332.1"/>
    </source>
</evidence>
<comment type="cofactor">
    <cofactor evidence="9">
        <name>[4Fe-4S] cluster</name>
        <dbReference type="ChEBI" id="CHEBI:49883"/>
    </cofactor>
    <text evidence="9">Binds 2 [4Fe-4S] clusters per subunit. One cluster is coordinated with 3 cysteines and an exchangeable S-adenosyl-L-methionine.</text>
</comment>
<feature type="binding site" evidence="9">
    <location>
        <position position="71"/>
    </location>
    <ligand>
        <name>[4Fe-4S] cluster</name>
        <dbReference type="ChEBI" id="CHEBI:49883"/>
        <label>2</label>
        <note>4Fe-4S-S-AdoMet</note>
    </ligand>
</feature>
<dbReference type="NCBIfam" id="NF004019">
    <property type="entry name" value="PRK05481.1"/>
    <property type="match status" value="1"/>
</dbReference>
<comment type="catalytic activity">
    <reaction evidence="8 9">
        <text>[[Fe-S] cluster scaffold protein carrying a second [4Fe-4S](2+) cluster] + N(6)-octanoyl-L-lysyl-[protein] + 2 oxidized [2Fe-2S]-[ferredoxin] + 2 S-adenosyl-L-methionine + 4 H(+) = [[Fe-S] cluster scaffold protein] + N(6)-[(R)-dihydrolipoyl]-L-lysyl-[protein] + 4 Fe(3+) + 2 hydrogen sulfide + 2 5'-deoxyadenosine + 2 L-methionine + 2 reduced [2Fe-2S]-[ferredoxin]</text>
        <dbReference type="Rhea" id="RHEA:16585"/>
        <dbReference type="Rhea" id="RHEA-COMP:9928"/>
        <dbReference type="Rhea" id="RHEA-COMP:10000"/>
        <dbReference type="Rhea" id="RHEA-COMP:10001"/>
        <dbReference type="Rhea" id="RHEA-COMP:10475"/>
        <dbReference type="Rhea" id="RHEA-COMP:14568"/>
        <dbReference type="Rhea" id="RHEA-COMP:14569"/>
        <dbReference type="ChEBI" id="CHEBI:15378"/>
        <dbReference type="ChEBI" id="CHEBI:17319"/>
        <dbReference type="ChEBI" id="CHEBI:29034"/>
        <dbReference type="ChEBI" id="CHEBI:29919"/>
        <dbReference type="ChEBI" id="CHEBI:33722"/>
        <dbReference type="ChEBI" id="CHEBI:33737"/>
        <dbReference type="ChEBI" id="CHEBI:33738"/>
        <dbReference type="ChEBI" id="CHEBI:57844"/>
        <dbReference type="ChEBI" id="CHEBI:59789"/>
        <dbReference type="ChEBI" id="CHEBI:78809"/>
        <dbReference type="ChEBI" id="CHEBI:83100"/>
        <dbReference type="EC" id="2.8.1.8"/>
    </reaction>
</comment>
<dbReference type="AlphaFoldDB" id="A0A1G9T6T0"/>